<protein>
    <recommendedName>
        <fullName evidence="3">Homeobox domain-containing protein</fullName>
    </recommendedName>
</protein>
<comment type="caution">
    <text evidence="4">The sequence shown here is derived from an EMBL/GenBank/DDBJ whole genome shotgun (WGS) entry which is preliminary data.</text>
</comment>
<dbReference type="PANTHER" id="PTHR33827:SF7">
    <property type="entry name" value="PROTEIN SAWADEE HOMEODOMAIN HOMOLOG 2"/>
    <property type="match status" value="1"/>
</dbReference>
<evidence type="ECO:0000313" key="5">
    <source>
        <dbReference type="Proteomes" id="UP001152561"/>
    </source>
</evidence>
<reference evidence="5" key="1">
    <citation type="journal article" date="2023" name="Proc. Natl. Acad. Sci. U.S.A.">
        <title>Genomic and structural basis for evolution of tropane alkaloid biosynthesis.</title>
        <authorList>
            <person name="Wanga Y.-J."/>
            <person name="Taina T."/>
            <person name="Yua J.-Y."/>
            <person name="Lia J."/>
            <person name="Xua B."/>
            <person name="Chenc J."/>
            <person name="D'Auriad J.C."/>
            <person name="Huanga J.-P."/>
            <person name="Huanga S.-X."/>
        </authorList>
    </citation>
    <scope>NUCLEOTIDE SEQUENCE [LARGE SCALE GENOMIC DNA]</scope>
    <source>
        <strain evidence="5">cv. KIB-2019</strain>
    </source>
</reference>
<dbReference type="Pfam" id="PF16719">
    <property type="entry name" value="SAWADEE"/>
    <property type="match status" value="1"/>
</dbReference>
<sequence length="566" mass="61811">MGRPPSNGGPSFRFNSAEVAEMEGILQAHNIQMPVHEILENLAEKFSSSAERSGKFVVQMKQVWNWFQNRRYAIRAKSAKSPGRFIAPPVPQSDPAAVKAPAKLSASPMPQSDPAAVRIMPQAPQPIPSPQATVRTMPQVPQPLPAPSVAVQNVGRSASDNTHMEFEAKSARDGAWYDVASFLSHKSVESGDPEVMVRFAGFGAEEDEWVIVRKHVRQRSLPCESSECVAVLPGDLILCFQEGKEQALYFDAHVLDAQRRRHDVRGCRCRFLVRYDHDQSEEIVPLRKVCRRPETDYRLQQLNAESLKQQKIGNDPTTGNTMKAYPPADTPQKAPIESRLKPAEPTKKQPAPEVTIKPEPNVVPMQLQKSSTDSLTGNTLAETPPPKLMEEITEKPVVETTEVPPEEKREMSMAEITNKAPAETAEKPPDETTLKPPAASTSKPDEAPQEPPDETTLKPSTVAASKPDEAPEQPPAETTLEPLDAPMSKPDEASEELPAETTLEPPADSTSKLAKASEEPPAETTLEPPADSKSKSAEAPEEQPKAEEHVDAGATTAPMDHDNASV</sequence>
<dbReference type="Gene3D" id="2.30.30.140">
    <property type="match status" value="1"/>
</dbReference>
<feature type="region of interest" description="Disordered" evidence="2">
    <location>
        <begin position="310"/>
        <end position="566"/>
    </location>
</feature>
<evidence type="ECO:0000256" key="1">
    <source>
        <dbReference type="ARBA" id="ARBA00004123"/>
    </source>
</evidence>
<accession>A0A9Q1MBA7</accession>
<dbReference type="GO" id="GO:0003677">
    <property type="term" value="F:DNA binding"/>
    <property type="evidence" value="ECO:0007669"/>
    <property type="project" value="InterPro"/>
</dbReference>
<dbReference type="InterPro" id="IPR009057">
    <property type="entry name" value="Homeodomain-like_sf"/>
</dbReference>
<name>A0A9Q1MBA7_9SOLA</name>
<dbReference type="EMBL" id="JAJAGQ010000008">
    <property type="protein sequence ID" value="KAJ8556063.1"/>
    <property type="molecule type" value="Genomic_DNA"/>
</dbReference>
<dbReference type="InterPro" id="IPR032001">
    <property type="entry name" value="SAWADEE_dom"/>
</dbReference>
<dbReference type="SUPFAM" id="SSF46689">
    <property type="entry name" value="Homeodomain-like"/>
    <property type="match status" value="1"/>
</dbReference>
<dbReference type="SMART" id="SM00389">
    <property type="entry name" value="HOX"/>
    <property type="match status" value="1"/>
</dbReference>
<dbReference type="CDD" id="cd00086">
    <property type="entry name" value="homeodomain"/>
    <property type="match status" value="1"/>
</dbReference>
<dbReference type="GO" id="GO:0003682">
    <property type="term" value="F:chromatin binding"/>
    <property type="evidence" value="ECO:0007669"/>
    <property type="project" value="InterPro"/>
</dbReference>
<comment type="subcellular location">
    <subcellularLocation>
        <location evidence="1">Nucleus</location>
    </subcellularLocation>
</comment>
<dbReference type="InterPro" id="IPR001356">
    <property type="entry name" value="HD"/>
</dbReference>
<feature type="compositionally biased region" description="Polar residues" evidence="2">
    <location>
        <begin position="367"/>
        <end position="381"/>
    </location>
</feature>
<dbReference type="InterPro" id="IPR039276">
    <property type="entry name" value="SHH1/2"/>
</dbReference>
<dbReference type="Proteomes" id="UP001152561">
    <property type="component" value="Unassembled WGS sequence"/>
</dbReference>
<gene>
    <name evidence="4" type="ORF">K7X08_022821</name>
</gene>
<feature type="domain" description="Homeobox" evidence="3">
    <location>
        <begin position="7"/>
        <end position="81"/>
    </location>
</feature>
<evidence type="ECO:0000256" key="2">
    <source>
        <dbReference type="SAM" id="MobiDB-lite"/>
    </source>
</evidence>
<dbReference type="OrthoDB" id="2018059at2759"/>
<dbReference type="AlphaFoldDB" id="A0A9Q1MBA7"/>
<evidence type="ECO:0000259" key="3">
    <source>
        <dbReference type="SMART" id="SM00389"/>
    </source>
</evidence>
<keyword evidence="5" id="KW-1185">Reference proteome</keyword>
<organism evidence="4 5">
    <name type="scientific">Anisodus acutangulus</name>
    <dbReference type="NCBI Taxonomy" id="402998"/>
    <lineage>
        <taxon>Eukaryota</taxon>
        <taxon>Viridiplantae</taxon>
        <taxon>Streptophyta</taxon>
        <taxon>Embryophyta</taxon>
        <taxon>Tracheophyta</taxon>
        <taxon>Spermatophyta</taxon>
        <taxon>Magnoliopsida</taxon>
        <taxon>eudicotyledons</taxon>
        <taxon>Gunneridae</taxon>
        <taxon>Pentapetalae</taxon>
        <taxon>asterids</taxon>
        <taxon>lamiids</taxon>
        <taxon>Solanales</taxon>
        <taxon>Solanaceae</taxon>
        <taxon>Solanoideae</taxon>
        <taxon>Hyoscyameae</taxon>
        <taxon>Anisodus</taxon>
    </lineage>
</organism>
<proteinExistence type="predicted"/>
<feature type="compositionally biased region" description="Basic and acidic residues" evidence="2">
    <location>
        <begin position="530"/>
        <end position="551"/>
    </location>
</feature>
<feature type="compositionally biased region" description="Basic and acidic residues" evidence="2">
    <location>
        <begin position="424"/>
        <end position="433"/>
    </location>
</feature>
<feature type="compositionally biased region" description="Basic and acidic residues" evidence="2">
    <location>
        <begin position="388"/>
        <end position="397"/>
    </location>
</feature>
<dbReference type="GO" id="GO:0005634">
    <property type="term" value="C:nucleus"/>
    <property type="evidence" value="ECO:0007669"/>
    <property type="project" value="UniProtKB-SubCell"/>
</dbReference>
<dbReference type="PANTHER" id="PTHR33827">
    <property type="entry name" value="PROTEIN SAWADEE HOMEODOMAIN HOMOLOG 2"/>
    <property type="match status" value="1"/>
</dbReference>
<dbReference type="Gene3D" id="2.40.50.40">
    <property type="match status" value="1"/>
</dbReference>
<feature type="compositionally biased region" description="Polar residues" evidence="2">
    <location>
        <begin position="310"/>
        <end position="321"/>
    </location>
</feature>
<evidence type="ECO:0000313" key="4">
    <source>
        <dbReference type="EMBL" id="KAJ8556063.1"/>
    </source>
</evidence>
<feature type="compositionally biased region" description="Basic and acidic residues" evidence="2">
    <location>
        <begin position="336"/>
        <end position="347"/>
    </location>
</feature>